<name>A0AAV6ZK35_ENGPU</name>
<protein>
    <submittedName>
        <fullName evidence="1">Uncharacterized protein</fullName>
    </submittedName>
</protein>
<proteinExistence type="predicted"/>
<gene>
    <name evidence="1" type="ORF">GDO81_020216</name>
</gene>
<dbReference type="Proteomes" id="UP000824782">
    <property type="component" value="Unassembled WGS sequence"/>
</dbReference>
<keyword evidence="2" id="KW-1185">Reference proteome</keyword>
<dbReference type="EMBL" id="WNYA01000150">
    <property type="protein sequence ID" value="KAG8549661.1"/>
    <property type="molecule type" value="Genomic_DNA"/>
</dbReference>
<organism evidence="1 2">
    <name type="scientific">Engystomops pustulosus</name>
    <name type="common">Tungara frog</name>
    <name type="synonym">Physalaemus pustulosus</name>
    <dbReference type="NCBI Taxonomy" id="76066"/>
    <lineage>
        <taxon>Eukaryota</taxon>
        <taxon>Metazoa</taxon>
        <taxon>Chordata</taxon>
        <taxon>Craniata</taxon>
        <taxon>Vertebrata</taxon>
        <taxon>Euteleostomi</taxon>
        <taxon>Amphibia</taxon>
        <taxon>Batrachia</taxon>
        <taxon>Anura</taxon>
        <taxon>Neobatrachia</taxon>
        <taxon>Hyloidea</taxon>
        <taxon>Leptodactylidae</taxon>
        <taxon>Leiuperinae</taxon>
        <taxon>Engystomops</taxon>
    </lineage>
</organism>
<evidence type="ECO:0000313" key="1">
    <source>
        <dbReference type="EMBL" id="KAG8549661.1"/>
    </source>
</evidence>
<evidence type="ECO:0000313" key="2">
    <source>
        <dbReference type="Proteomes" id="UP000824782"/>
    </source>
</evidence>
<accession>A0AAV6ZK35</accession>
<comment type="caution">
    <text evidence="1">The sequence shown here is derived from an EMBL/GenBank/DDBJ whole genome shotgun (WGS) entry which is preliminary data.</text>
</comment>
<reference evidence="1" key="1">
    <citation type="thesis" date="2020" institute="ProQuest LLC" country="789 East Eisenhower Parkway, Ann Arbor, MI, USA">
        <title>Comparative Genomics and Chromosome Evolution.</title>
        <authorList>
            <person name="Mudd A.B."/>
        </authorList>
    </citation>
    <scope>NUCLEOTIDE SEQUENCE</scope>
    <source>
        <strain evidence="1">237g6f4</strain>
        <tissue evidence="1">Blood</tissue>
    </source>
</reference>
<sequence length="40" mass="5013">MHYGRITVPRSWTLYWRSSATEVRICREKSYWMRKDTTYP</sequence>
<dbReference type="AlphaFoldDB" id="A0AAV6ZK35"/>